<dbReference type="Proteomes" id="UP000039324">
    <property type="component" value="Unassembled WGS sequence"/>
</dbReference>
<dbReference type="EMBL" id="CDSF01000068">
    <property type="protein sequence ID" value="CEO96620.1"/>
    <property type="molecule type" value="Genomic_DNA"/>
</dbReference>
<dbReference type="InterPro" id="IPR019128">
    <property type="entry name" value="Dcc1"/>
</dbReference>
<dbReference type="GO" id="GO:0034088">
    <property type="term" value="P:maintenance of mitotic sister chromatid cohesion"/>
    <property type="evidence" value="ECO:0007669"/>
    <property type="project" value="TreeGrafter"/>
</dbReference>
<dbReference type="OrthoDB" id="5199543at2759"/>
<accession>A0A0G4IN44</accession>
<gene>
    <name evidence="3" type="ORF">PBRA_005229</name>
</gene>
<keyword evidence="4" id="KW-1185">Reference proteome</keyword>
<keyword evidence="2" id="KW-0235">DNA replication</keyword>
<dbReference type="Pfam" id="PF09724">
    <property type="entry name" value="Dcc1"/>
    <property type="match status" value="1"/>
</dbReference>
<dbReference type="PANTHER" id="PTHR13395">
    <property type="entry name" value="SISTER CHROMATID COHESION PROTEIN DCC1-RELATED"/>
    <property type="match status" value="1"/>
</dbReference>
<dbReference type="PANTHER" id="PTHR13395:SF6">
    <property type="entry name" value="SISTER CHROMATID COHESION PROTEIN DCC1"/>
    <property type="match status" value="1"/>
</dbReference>
<dbReference type="GO" id="GO:0000775">
    <property type="term" value="C:chromosome, centromeric region"/>
    <property type="evidence" value="ECO:0007669"/>
    <property type="project" value="TreeGrafter"/>
</dbReference>
<evidence type="ECO:0000313" key="3">
    <source>
        <dbReference type="EMBL" id="CEO96620.1"/>
    </source>
</evidence>
<name>A0A0G4IN44_PLABS</name>
<evidence type="ECO:0008006" key="5">
    <source>
        <dbReference type="Google" id="ProtNLM"/>
    </source>
</evidence>
<evidence type="ECO:0000313" key="4">
    <source>
        <dbReference type="Proteomes" id="UP000039324"/>
    </source>
</evidence>
<comment type="similarity">
    <text evidence="1">Belongs to the DCC1 family.</text>
</comment>
<reference evidence="3 4" key="1">
    <citation type="submission" date="2015-02" db="EMBL/GenBank/DDBJ databases">
        <authorList>
            <person name="Chooi Y.-H."/>
        </authorList>
    </citation>
    <scope>NUCLEOTIDE SEQUENCE [LARGE SCALE GENOMIC DNA]</scope>
    <source>
        <strain evidence="3">E3</strain>
    </source>
</reference>
<dbReference type="GO" id="GO:0000785">
    <property type="term" value="C:chromatin"/>
    <property type="evidence" value="ECO:0007669"/>
    <property type="project" value="TreeGrafter"/>
</dbReference>
<proteinExistence type="inferred from homology"/>
<protein>
    <recommendedName>
        <fullName evidence="5">Sister chromatid cohesion protein DCC1</fullName>
    </recommendedName>
</protein>
<dbReference type="GO" id="GO:0031390">
    <property type="term" value="C:Ctf18 RFC-like complex"/>
    <property type="evidence" value="ECO:0007669"/>
    <property type="project" value="InterPro"/>
</dbReference>
<dbReference type="GO" id="GO:0006260">
    <property type="term" value="P:DNA replication"/>
    <property type="evidence" value="ECO:0007669"/>
    <property type="project" value="UniProtKB-KW"/>
</dbReference>
<organism evidence="3 4">
    <name type="scientific">Plasmodiophora brassicae</name>
    <name type="common">Clubroot disease agent</name>
    <dbReference type="NCBI Taxonomy" id="37360"/>
    <lineage>
        <taxon>Eukaryota</taxon>
        <taxon>Sar</taxon>
        <taxon>Rhizaria</taxon>
        <taxon>Endomyxa</taxon>
        <taxon>Phytomyxea</taxon>
        <taxon>Plasmodiophorida</taxon>
        <taxon>Plasmodiophoridae</taxon>
        <taxon>Plasmodiophora</taxon>
    </lineage>
</organism>
<evidence type="ECO:0000256" key="2">
    <source>
        <dbReference type="ARBA" id="ARBA00022705"/>
    </source>
</evidence>
<sequence>MSAVPIVFEEGFQRDAVKLIELPGDLADALEAESRPLVMRGSLDDNVVIVTDRKTYAVNLVETSNTVLLVRPSADAHTLGVHSVLGCHYEMIETVPDLARVRSLLREHEIGVNDLPLFFDDMDGAGLRFDELADCVQASDAQIETALDLMDAIEIRGRWFSLSVELVNRALSNVLDVALSCGFQLDRLPVDEVVHELQGDFPELLIKHIVRVFSVGKNYDRDAKLDESAVCRQVAIRILLEEPKVPFEAFMTRWQLEAPGLMTPETDMLRGVALIDESVRSRTVMYVPIESLPSDPAKRFEALFSLKQKWAYEDLVAYLSDLVAFGHPLEPLILKHTRAVQQGAFYISRRSNKPLK</sequence>
<dbReference type="STRING" id="37360.A0A0G4IN44"/>
<dbReference type="OMA" id="DSESWPF"/>
<dbReference type="AlphaFoldDB" id="A0A0G4IN44"/>
<evidence type="ECO:0000256" key="1">
    <source>
        <dbReference type="ARBA" id="ARBA00007017"/>
    </source>
</evidence>